<protein>
    <submittedName>
        <fullName evidence="1">Nitroreductase family deazaflavin-dependent oxidoreductase</fullName>
    </submittedName>
</protein>
<dbReference type="GO" id="GO:0016491">
    <property type="term" value="F:oxidoreductase activity"/>
    <property type="evidence" value="ECO:0007669"/>
    <property type="project" value="InterPro"/>
</dbReference>
<dbReference type="AlphaFoldDB" id="A0A7G9R5L8"/>
<gene>
    <name evidence="1" type="ORF">H9L10_03315</name>
</gene>
<sequence>MLGHRFLRLTHTGRRTGRSRHVVLEVVEHDPVTGAVTVVSGFGRSADWFRNVTAGGPVAVDLGRGPRLADHQVLPLEEAVAVLRRYEGRNRLAGPLVRRALGALVGWRYTGSDADRRRLAAELPMVRLTPAASRP</sequence>
<accession>A0A7G9R5L8</accession>
<dbReference type="Pfam" id="PF04075">
    <property type="entry name" value="F420H2_quin_red"/>
    <property type="match status" value="1"/>
</dbReference>
<dbReference type="Gene3D" id="2.30.110.10">
    <property type="entry name" value="Electron Transport, Fmn-binding Protein, Chain A"/>
    <property type="match status" value="1"/>
</dbReference>
<proteinExistence type="predicted"/>
<dbReference type="InterPro" id="IPR012349">
    <property type="entry name" value="Split_barrel_FMN-bd"/>
</dbReference>
<dbReference type="KEGG" id="pei:H9L10_03315"/>
<dbReference type="NCBIfam" id="TIGR00026">
    <property type="entry name" value="hi_GC_TIGR00026"/>
    <property type="match status" value="1"/>
</dbReference>
<evidence type="ECO:0000313" key="2">
    <source>
        <dbReference type="Proteomes" id="UP000515976"/>
    </source>
</evidence>
<name>A0A7G9R5L8_9MICO</name>
<evidence type="ECO:0000313" key="1">
    <source>
        <dbReference type="EMBL" id="QNN50893.1"/>
    </source>
</evidence>
<reference evidence="1 2" key="1">
    <citation type="submission" date="2020-08" db="EMBL/GenBank/DDBJ databases">
        <title>Genome sequence of Phycicoccus endophyticus JCM 31784T.</title>
        <authorList>
            <person name="Hyun D.-W."/>
            <person name="Bae J.-W."/>
        </authorList>
    </citation>
    <scope>NUCLEOTIDE SEQUENCE [LARGE SCALE GENOMIC DNA]</scope>
    <source>
        <strain evidence="1 2">JCM 31784</strain>
    </source>
</reference>
<keyword evidence="2" id="KW-1185">Reference proteome</keyword>
<dbReference type="EMBL" id="CP060712">
    <property type="protein sequence ID" value="QNN50893.1"/>
    <property type="molecule type" value="Genomic_DNA"/>
</dbReference>
<dbReference type="Proteomes" id="UP000515976">
    <property type="component" value="Chromosome"/>
</dbReference>
<organism evidence="1 2">
    <name type="scientific">Phycicoccus endophyticus</name>
    <dbReference type="NCBI Taxonomy" id="1690220"/>
    <lineage>
        <taxon>Bacteria</taxon>
        <taxon>Bacillati</taxon>
        <taxon>Actinomycetota</taxon>
        <taxon>Actinomycetes</taxon>
        <taxon>Micrococcales</taxon>
        <taxon>Intrasporangiaceae</taxon>
        <taxon>Phycicoccus</taxon>
    </lineage>
</organism>
<dbReference type="InterPro" id="IPR004378">
    <property type="entry name" value="F420H2_quin_Rdtase"/>
</dbReference>